<proteinExistence type="predicted"/>
<dbReference type="RefSeq" id="WP_246213677.1">
    <property type="nucleotide sequence ID" value="NZ_BAAAMZ010000003.1"/>
</dbReference>
<dbReference type="EMBL" id="VIWT01000001">
    <property type="protein sequence ID" value="TWG00879.1"/>
    <property type="molecule type" value="Genomic_DNA"/>
</dbReference>
<evidence type="ECO:0000313" key="1">
    <source>
        <dbReference type="EMBL" id="TWG00879.1"/>
    </source>
</evidence>
<reference evidence="1 2" key="1">
    <citation type="submission" date="2019-06" db="EMBL/GenBank/DDBJ databases">
        <title>Sequencing the genomes of 1000 actinobacteria strains.</title>
        <authorList>
            <person name="Klenk H.-P."/>
        </authorList>
    </citation>
    <scope>NUCLEOTIDE SEQUENCE [LARGE SCALE GENOMIC DNA]</scope>
    <source>
        <strain evidence="1 2">DSM 44826</strain>
    </source>
</reference>
<sequence>MTAAPSQNPQPVTPLWPTPVPFEQELCGLVLDTAPRLFAVVHVSDEGTEVADGWVVAWGIADGEKSACIVSVAGQTQMALTSPECAVHLFAGRPGITARLVWLAAPGAAALDGAEAA</sequence>
<organism evidence="1 2">
    <name type="scientific">Kitasatospora viridis</name>
    <dbReference type="NCBI Taxonomy" id="281105"/>
    <lineage>
        <taxon>Bacteria</taxon>
        <taxon>Bacillati</taxon>
        <taxon>Actinomycetota</taxon>
        <taxon>Actinomycetes</taxon>
        <taxon>Kitasatosporales</taxon>
        <taxon>Streptomycetaceae</taxon>
        <taxon>Kitasatospora</taxon>
    </lineage>
</organism>
<dbReference type="Proteomes" id="UP000317940">
    <property type="component" value="Unassembled WGS sequence"/>
</dbReference>
<keyword evidence="2" id="KW-1185">Reference proteome</keyword>
<comment type="caution">
    <text evidence="1">The sequence shown here is derived from an EMBL/GenBank/DDBJ whole genome shotgun (WGS) entry which is preliminary data.</text>
</comment>
<gene>
    <name evidence="1" type="ORF">FHX73_114759</name>
</gene>
<name>A0A561UND6_9ACTN</name>
<dbReference type="AlphaFoldDB" id="A0A561UND6"/>
<evidence type="ECO:0000313" key="2">
    <source>
        <dbReference type="Proteomes" id="UP000317940"/>
    </source>
</evidence>
<accession>A0A561UND6</accession>
<protein>
    <submittedName>
        <fullName evidence="1">Uncharacterized protein</fullName>
    </submittedName>
</protein>